<organism evidence="3 4">
    <name type="scientific">Kineosporia corallincola</name>
    <dbReference type="NCBI Taxonomy" id="2835133"/>
    <lineage>
        <taxon>Bacteria</taxon>
        <taxon>Bacillati</taxon>
        <taxon>Actinomycetota</taxon>
        <taxon>Actinomycetes</taxon>
        <taxon>Kineosporiales</taxon>
        <taxon>Kineosporiaceae</taxon>
        <taxon>Kineosporia</taxon>
    </lineage>
</organism>
<feature type="transmembrane region" description="Helical" evidence="2">
    <location>
        <begin position="216"/>
        <end position="236"/>
    </location>
</feature>
<comment type="caution">
    <text evidence="3">The sequence shown here is derived from an EMBL/GenBank/DDBJ whole genome shotgun (WGS) entry which is preliminary data.</text>
</comment>
<proteinExistence type="predicted"/>
<keyword evidence="2" id="KW-0812">Transmembrane</keyword>
<evidence type="ECO:0000313" key="4">
    <source>
        <dbReference type="Proteomes" id="UP001197247"/>
    </source>
</evidence>
<feature type="region of interest" description="Disordered" evidence="1">
    <location>
        <begin position="1"/>
        <end position="20"/>
    </location>
</feature>
<name>A0ABS5TA45_9ACTN</name>
<dbReference type="Proteomes" id="UP001197247">
    <property type="component" value="Unassembled WGS sequence"/>
</dbReference>
<feature type="compositionally biased region" description="Pro residues" evidence="1">
    <location>
        <begin position="1"/>
        <end position="11"/>
    </location>
</feature>
<evidence type="ECO:0008006" key="5">
    <source>
        <dbReference type="Google" id="ProtNLM"/>
    </source>
</evidence>
<dbReference type="RefSeq" id="WP_214154201.1">
    <property type="nucleotide sequence ID" value="NZ_JAHBAY010000001.1"/>
</dbReference>
<keyword evidence="2" id="KW-1133">Transmembrane helix</keyword>
<feature type="transmembrane region" description="Helical" evidence="2">
    <location>
        <begin position="407"/>
        <end position="430"/>
    </location>
</feature>
<sequence length="438" mass="45206">MTQTIIPPPPADAVAVPPRRGSSATAALRESFSGSPGRLRLIAIGAVVSVLVSALLGGWALQMRSSALDRATSSSEHLLLVQGIQTDLVQADADATNAFLSYGLEPQAQREGYIKALKSASADLATAARHSSADADALGQANAALTRYSGYVASARANNRQGLPVGASYLEAASDLMGTSGTEPQEGSVIALLKQRTDADTAAVADAFGTAGNARWLLVLAAVIGVGGLLAVQVLVARHSHRYLNLPTLASTVVLVVMLAGAAAVMLTAQTEAADVRSGPLAEASAISDSRVLAFDAKSKESLTLINRGSATAADAQWKASFNEAADLIDTRENSAAAEALDDYREVHEKINDLDLDGSWDEAVELATADGGDSANGLFDQYDNASSTSLAPQTDSAVKRLGEAGNLLLPTGLALLVVGLLCAAGAWRGISLRLDEYR</sequence>
<feature type="transmembrane region" description="Helical" evidence="2">
    <location>
        <begin position="248"/>
        <end position="269"/>
    </location>
</feature>
<reference evidence="3 4" key="1">
    <citation type="submission" date="2021-05" db="EMBL/GenBank/DDBJ databases">
        <title>Kineosporia and Streptomyces sp. nov. two new marine actinobacteria isolated from Coral.</title>
        <authorList>
            <person name="Buangrab K."/>
            <person name="Sutthacheep M."/>
            <person name="Yeemin T."/>
            <person name="Harunari E."/>
            <person name="Igarashi Y."/>
            <person name="Kanchanasin P."/>
            <person name="Tanasupawat S."/>
            <person name="Phongsopitanun W."/>
        </authorList>
    </citation>
    <scope>NUCLEOTIDE SEQUENCE [LARGE SCALE GENOMIC DNA]</scope>
    <source>
        <strain evidence="3 4">J2-2</strain>
    </source>
</reference>
<dbReference type="EMBL" id="JAHBAY010000001">
    <property type="protein sequence ID" value="MBT0767937.1"/>
    <property type="molecule type" value="Genomic_DNA"/>
</dbReference>
<evidence type="ECO:0000256" key="1">
    <source>
        <dbReference type="SAM" id="MobiDB-lite"/>
    </source>
</evidence>
<keyword evidence="4" id="KW-1185">Reference proteome</keyword>
<gene>
    <name evidence="3" type="ORF">KIH74_03320</name>
</gene>
<keyword evidence="2" id="KW-0472">Membrane</keyword>
<evidence type="ECO:0000256" key="2">
    <source>
        <dbReference type="SAM" id="Phobius"/>
    </source>
</evidence>
<accession>A0ABS5TA45</accession>
<protein>
    <recommendedName>
        <fullName evidence="5">Four helix bundle sensory module for signal transduction</fullName>
    </recommendedName>
</protein>
<feature type="transmembrane region" description="Helical" evidence="2">
    <location>
        <begin position="41"/>
        <end position="61"/>
    </location>
</feature>
<evidence type="ECO:0000313" key="3">
    <source>
        <dbReference type="EMBL" id="MBT0767937.1"/>
    </source>
</evidence>